<evidence type="ECO:0000313" key="1">
    <source>
        <dbReference type="EMBL" id="KAF5735773.1"/>
    </source>
</evidence>
<dbReference type="AlphaFoldDB" id="A0A7J7CNW3"/>
<dbReference type="EMBL" id="JAAARO010000015">
    <property type="protein sequence ID" value="KAF5735773.1"/>
    <property type="molecule type" value="Genomic_DNA"/>
</dbReference>
<keyword evidence="2" id="KW-1185">Reference proteome</keyword>
<dbReference type="InParanoid" id="A0A7J7CNW3"/>
<comment type="caution">
    <text evidence="1">The sequence shown here is derived from an EMBL/GenBank/DDBJ whole genome shotgun (WGS) entry which is preliminary data.</text>
</comment>
<sequence>MVGSCGETAIIFFFPLEMKSHFIINLVNCFIQYPKRKYRRVVILKRGKFFRFEPIVIALQRHIRVSPFIMSVRASFMGRHEGAMPNFSSMFLLEQFGNCFIDFTVVFSSSASSALVLWLGSKLVVGIATIDLNYN</sequence>
<organism evidence="1 2">
    <name type="scientific">Tripterygium wilfordii</name>
    <name type="common">Thunder God vine</name>
    <dbReference type="NCBI Taxonomy" id="458696"/>
    <lineage>
        <taxon>Eukaryota</taxon>
        <taxon>Viridiplantae</taxon>
        <taxon>Streptophyta</taxon>
        <taxon>Embryophyta</taxon>
        <taxon>Tracheophyta</taxon>
        <taxon>Spermatophyta</taxon>
        <taxon>Magnoliopsida</taxon>
        <taxon>eudicotyledons</taxon>
        <taxon>Gunneridae</taxon>
        <taxon>Pentapetalae</taxon>
        <taxon>rosids</taxon>
        <taxon>fabids</taxon>
        <taxon>Celastrales</taxon>
        <taxon>Celastraceae</taxon>
        <taxon>Tripterygium</taxon>
    </lineage>
</organism>
<evidence type="ECO:0000313" key="2">
    <source>
        <dbReference type="Proteomes" id="UP000593562"/>
    </source>
</evidence>
<protein>
    <submittedName>
        <fullName evidence="1">Uncharacterized protein</fullName>
    </submittedName>
</protein>
<name>A0A7J7CNW3_TRIWF</name>
<reference evidence="1 2" key="1">
    <citation type="journal article" date="2020" name="Nat. Commun.">
        <title>Genome of Tripterygium wilfordii and identification of cytochrome P450 involved in triptolide biosynthesis.</title>
        <authorList>
            <person name="Tu L."/>
            <person name="Su P."/>
            <person name="Zhang Z."/>
            <person name="Gao L."/>
            <person name="Wang J."/>
            <person name="Hu T."/>
            <person name="Zhou J."/>
            <person name="Zhang Y."/>
            <person name="Zhao Y."/>
            <person name="Liu Y."/>
            <person name="Song Y."/>
            <person name="Tong Y."/>
            <person name="Lu Y."/>
            <person name="Yang J."/>
            <person name="Xu C."/>
            <person name="Jia M."/>
            <person name="Peters R.J."/>
            <person name="Huang L."/>
            <person name="Gao W."/>
        </authorList>
    </citation>
    <scope>NUCLEOTIDE SEQUENCE [LARGE SCALE GENOMIC DNA]</scope>
    <source>
        <strain evidence="2">cv. XIE 37</strain>
        <tissue evidence="1">Leaf</tissue>
    </source>
</reference>
<dbReference type="Proteomes" id="UP000593562">
    <property type="component" value="Unassembled WGS sequence"/>
</dbReference>
<gene>
    <name evidence="1" type="ORF">HS088_TW15G01289</name>
</gene>
<proteinExistence type="predicted"/>
<accession>A0A7J7CNW3</accession>